<comment type="caution">
    <text evidence="1">The sequence shown here is derived from an EMBL/GenBank/DDBJ whole genome shotgun (WGS) entry which is preliminary data.</text>
</comment>
<evidence type="ECO:0000313" key="1">
    <source>
        <dbReference type="EMBL" id="KAJ3535964.1"/>
    </source>
</evidence>
<reference evidence="1" key="1">
    <citation type="submission" date="2022-08" db="EMBL/GenBank/DDBJ databases">
        <title>Genome Sequence of Fusarium decemcellulare.</title>
        <authorList>
            <person name="Buettner E."/>
        </authorList>
    </citation>
    <scope>NUCLEOTIDE SEQUENCE</scope>
    <source>
        <strain evidence="1">Babe19</strain>
    </source>
</reference>
<dbReference type="Proteomes" id="UP001148629">
    <property type="component" value="Unassembled WGS sequence"/>
</dbReference>
<organism evidence="1 2">
    <name type="scientific">Fusarium decemcellulare</name>
    <dbReference type="NCBI Taxonomy" id="57161"/>
    <lineage>
        <taxon>Eukaryota</taxon>
        <taxon>Fungi</taxon>
        <taxon>Dikarya</taxon>
        <taxon>Ascomycota</taxon>
        <taxon>Pezizomycotina</taxon>
        <taxon>Sordariomycetes</taxon>
        <taxon>Hypocreomycetidae</taxon>
        <taxon>Hypocreales</taxon>
        <taxon>Nectriaceae</taxon>
        <taxon>Fusarium</taxon>
        <taxon>Fusarium decemcellulare species complex</taxon>
    </lineage>
</organism>
<name>A0ACC1SBE1_9HYPO</name>
<evidence type="ECO:0000313" key="2">
    <source>
        <dbReference type="Proteomes" id="UP001148629"/>
    </source>
</evidence>
<gene>
    <name evidence="1" type="ORF">NM208_g6914</name>
</gene>
<protein>
    <submittedName>
        <fullName evidence="1">Uncharacterized protein</fullName>
    </submittedName>
</protein>
<dbReference type="EMBL" id="JANRMS010000673">
    <property type="protein sequence ID" value="KAJ3535964.1"/>
    <property type="molecule type" value="Genomic_DNA"/>
</dbReference>
<sequence length="292" mass="33478">MDLSTSTPSNTPQVPFVFLSKYKDPRKVDLELEHIIDKKILRNFFEDSASGKLKSGKTSKYGPLSTTFWDRMDDMDLTAEPGVPKLPGSNYQRSFIMDRAFECLGSTRNDQNFMIVEVDINAAKKNVMQLHRVVEKAKLAELMKKDGKSQKQLWDNAKKIFARIRAGFSAFRYMQLDPTKKKFNNIVKDIRVQFEFAESVYNKKYPDEKVQLADYWIEWLKDYYAHVKTKAKANMLDIVAEMRAEVQGDTGSKAKMIRTVLGSFEKQAINGWEMDIEISGFPTDGDTDMGGT</sequence>
<proteinExistence type="predicted"/>
<accession>A0ACC1SBE1</accession>
<keyword evidence="2" id="KW-1185">Reference proteome</keyword>